<proteinExistence type="predicted"/>
<protein>
    <submittedName>
        <fullName evidence="2">Uncharacterized protein</fullName>
    </submittedName>
</protein>
<reference evidence="2" key="1">
    <citation type="submission" date="2020-06" db="EMBL/GenBank/DDBJ databases">
        <authorList>
            <person name="Li T."/>
            <person name="Hu X."/>
            <person name="Zhang T."/>
            <person name="Song X."/>
            <person name="Zhang H."/>
            <person name="Dai N."/>
            <person name="Sheng W."/>
            <person name="Hou X."/>
            <person name="Wei L."/>
        </authorList>
    </citation>
    <scope>NUCLEOTIDE SEQUENCE</scope>
    <source>
        <strain evidence="2">KEN1</strain>
        <tissue evidence="2">Leaf</tissue>
    </source>
</reference>
<feature type="compositionally biased region" description="Basic and acidic residues" evidence="1">
    <location>
        <begin position="129"/>
        <end position="159"/>
    </location>
</feature>
<feature type="region of interest" description="Disordered" evidence="1">
    <location>
        <begin position="111"/>
        <end position="180"/>
    </location>
</feature>
<gene>
    <name evidence="2" type="ORF">Slati_3947000</name>
</gene>
<sequence>MERSPKIEIWKPISKLSKGALPTTTPPLQSNSNSGMPLEDIVKTLALSTEQFQQETRSSIQNLESQVCQLASSVSHLESQGKLPSQTIINPKQNVSAITLCSEKELQFENSTRRGHALQNRTENSVVRGHAEQGKTGEELKNSPKQDEKSNQVGKEHPKVFVPKPPFLERFSKSKKEEEEKDILETLLKVE</sequence>
<evidence type="ECO:0000256" key="1">
    <source>
        <dbReference type="SAM" id="MobiDB-lite"/>
    </source>
</evidence>
<comment type="caution">
    <text evidence="2">The sequence shown here is derived from an EMBL/GenBank/DDBJ whole genome shotgun (WGS) entry which is preliminary data.</text>
</comment>
<feature type="non-terminal residue" evidence="2">
    <location>
        <position position="191"/>
    </location>
</feature>
<dbReference type="EMBL" id="JACGWN010000014">
    <property type="protein sequence ID" value="KAL0406331.1"/>
    <property type="molecule type" value="Genomic_DNA"/>
</dbReference>
<dbReference type="AlphaFoldDB" id="A0AAW2TRY3"/>
<reference evidence="2" key="2">
    <citation type="journal article" date="2024" name="Plant">
        <title>Genomic evolution and insights into agronomic trait innovations of Sesamum species.</title>
        <authorList>
            <person name="Miao H."/>
            <person name="Wang L."/>
            <person name="Qu L."/>
            <person name="Liu H."/>
            <person name="Sun Y."/>
            <person name="Le M."/>
            <person name="Wang Q."/>
            <person name="Wei S."/>
            <person name="Zheng Y."/>
            <person name="Lin W."/>
            <person name="Duan Y."/>
            <person name="Cao H."/>
            <person name="Xiong S."/>
            <person name="Wang X."/>
            <person name="Wei L."/>
            <person name="Li C."/>
            <person name="Ma Q."/>
            <person name="Ju M."/>
            <person name="Zhao R."/>
            <person name="Li G."/>
            <person name="Mu C."/>
            <person name="Tian Q."/>
            <person name="Mei H."/>
            <person name="Zhang T."/>
            <person name="Gao T."/>
            <person name="Zhang H."/>
        </authorList>
    </citation>
    <scope>NUCLEOTIDE SEQUENCE</scope>
    <source>
        <strain evidence="2">KEN1</strain>
    </source>
</reference>
<organism evidence="2">
    <name type="scientific">Sesamum latifolium</name>
    <dbReference type="NCBI Taxonomy" id="2727402"/>
    <lineage>
        <taxon>Eukaryota</taxon>
        <taxon>Viridiplantae</taxon>
        <taxon>Streptophyta</taxon>
        <taxon>Embryophyta</taxon>
        <taxon>Tracheophyta</taxon>
        <taxon>Spermatophyta</taxon>
        <taxon>Magnoliopsida</taxon>
        <taxon>eudicotyledons</taxon>
        <taxon>Gunneridae</taxon>
        <taxon>Pentapetalae</taxon>
        <taxon>asterids</taxon>
        <taxon>lamiids</taxon>
        <taxon>Lamiales</taxon>
        <taxon>Pedaliaceae</taxon>
        <taxon>Sesamum</taxon>
    </lineage>
</organism>
<accession>A0AAW2TRY3</accession>
<name>A0AAW2TRY3_9LAMI</name>
<evidence type="ECO:0000313" key="2">
    <source>
        <dbReference type="EMBL" id="KAL0406331.1"/>
    </source>
</evidence>